<dbReference type="InterPro" id="IPR033130">
    <property type="entry name" value="RNase_T2_His_AS_2"/>
</dbReference>
<dbReference type="PANTHER" id="PTHR11240">
    <property type="entry name" value="RIBONUCLEASE T2"/>
    <property type="match status" value="1"/>
</dbReference>
<protein>
    <recommendedName>
        <fullName evidence="15">Ribonuclease T2-like</fullName>
        <ecNumber evidence="4">4.6.1.19</ecNumber>
    </recommendedName>
</protein>
<dbReference type="CDD" id="cd01061">
    <property type="entry name" value="RNase_T2_euk"/>
    <property type="match status" value="1"/>
</dbReference>
<keyword evidence="5" id="KW-0963">Cytoplasm</keyword>
<dbReference type="GO" id="GO:0003723">
    <property type="term" value="F:RNA binding"/>
    <property type="evidence" value="ECO:0007669"/>
    <property type="project" value="InterPro"/>
</dbReference>
<gene>
    <name evidence="21" type="primary">RBT7</name>
    <name evidence="21" type="ORF">LTR09_012311</name>
</gene>
<dbReference type="Pfam" id="PF25488">
    <property type="entry name" value="RNaseT2L_C"/>
    <property type="match status" value="1"/>
</dbReference>
<keyword evidence="6" id="KW-0926">Vacuole</keyword>
<dbReference type="EC" id="4.6.1.19" evidence="4"/>
<dbReference type="InterPro" id="IPR033697">
    <property type="entry name" value="Ribonuclease_T2_eukaryotic"/>
</dbReference>
<evidence type="ECO:0000256" key="16">
    <source>
        <dbReference type="PIRSR" id="PIRSR633697-1"/>
    </source>
</evidence>
<evidence type="ECO:0000256" key="18">
    <source>
        <dbReference type="SAM" id="MobiDB-lite"/>
    </source>
</evidence>
<keyword evidence="7" id="KW-0540">Nuclease</keyword>
<dbReference type="FunFam" id="3.90.730.10:FF:000004">
    <property type="entry name" value="Ribonuclease T2-like"/>
    <property type="match status" value="1"/>
</dbReference>
<dbReference type="GO" id="GO:0033897">
    <property type="term" value="F:ribonuclease T2 activity"/>
    <property type="evidence" value="ECO:0007669"/>
    <property type="project" value="UniProtKB-EC"/>
</dbReference>
<keyword evidence="11" id="KW-1015">Disulfide bond</keyword>
<keyword evidence="12" id="KW-0325">Glycoprotein</keyword>
<evidence type="ECO:0000256" key="11">
    <source>
        <dbReference type="ARBA" id="ARBA00023157"/>
    </source>
</evidence>
<dbReference type="InterPro" id="IPR018188">
    <property type="entry name" value="RNase_T2_His_AS_1"/>
</dbReference>
<evidence type="ECO:0000256" key="7">
    <source>
        <dbReference type="ARBA" id="ARBA00022722"/>
    </source>
</evidence>
<dbReference type="GO" id="GO:0006401">
    <property type="term" value="P:RNA catabolic process"/>
    <property type="evidence" value="ECO:0007669"/>
    <property type="project" value="TreeGrafter"/>
</dbReference>
<feature type="compositionally biased region" description="Low complexity" evidence="18">
    <location>
        <begin position="269"/>
        <end position="288"/>
    </location>
</feature>
<dbReference type="GO" id="GO:0005576">
    <property type="term" value="C:extracellular region"/>
    <property type="evidence" value="ECO:0007669"/>
    <property type="project" value="TreeGrafter"/>
</dbReference>
<comment type="caution">
    <text evidence="21">The sequence shown here is derived from an EMBL/GenBank/DDBJ whole genome shotgun (WGS) entry which is preliminary data.</text>
</comment>
<evidence type="ECO:0000256" key="6">
    <source>
        <dbReference type="ARBA" id="ARBA00022554"/>
    </source>
</evidence>
<evidence type="ECO:0000256" key="17">
    <source>
        <dbReference type="RuleBase" id="RU004328"/>
    </source>
</evidence>
<keyword evidence="8 19" id="KW-0732">Signal</keyword>
<evidence type="ECO:0000256" key="19">
    <source>
        <dbReference type="SAM" id="SignalP"/>
    </source>
</evidence>
<evidence type="ECO:0000259" key="20">
    <source>
        <dbReference type="Pfam" id="PF25488"/>
    </source>
</evidence>
<evidence type="ECO:0000256" key="13">
    <source>
        <dbReference type="ARBA" id="ARBA00023239"/>
    </source>
</evidence>
<evidence type="ECO:0000256" key="15">
    <source>
        <dbReference type="ARBA" id="ARBA00071169"/>
    </source>
</evidence>
<keyword evidence="10" id="KW-0378">Hydrolase</keyword>
<dbReference type="Proteomes" id="UP001271007">
    <property type="component" value="Unassembled WGS sequence"/>
</dbReference>
<evidence type="ECO:0000313" key="22">
    <source>
        <dbReference type="Proteomes" id="UP001271007"/>
    </source>
</evidence>
<evidence type="ECO:0000313" key="21">
    <source>
        <dbReference type="EMBL" id="KAK3046189.1"/>
    </source>
</evidence>
<evidence type="ECO:0000256" key="2">
    <source>
        <dbReference type="ARBA" id="ARBA00004496"/>
    </source>
</evidence>
<feature type="region of interest" description="Disordered" evidence="18">
    <location>
        <begin position="265"/>
        <end position="290"/>
    </location>
</feature>
<evidence type="ECO:0000256" key="4">
    <source>
        <dbReference type="ARBA" id="ARBA00012571"/>
    </source>
</evidence>
<feature type="active site" evidence="16">
    <location>
        <position position="147"/>
    </location>
</feature>
<dbReference type="GO" id="GO:0016787">
    <property type="term" value="F:hydrolase activity"/>
    <property type="evidence" value="ECO:0007669"/>
    <property type="project" value="UniProtKB-KW"/>
</dbReference>
<accession>A0AAJ0G4H0</accession>
<dbReference type="AlphaFoldDB" id="A0AAJ0G4H0"/>
<reference evidence="21" key="1">
    <citation type="submission" date="2023-04" db="EMBL/GenBank/DDBJ databases">
        <title>Black Yeasts Isolated from many extreme environments.</title>
        <authorList>
            <person name="Coleine C."/>
            <person name="Stajich J.E."/>
            <person name="Selbmann L."/>
        </authorList>
    </citation>
    <scope>NUCLEOTIDE SEQUENCE</scope>
    <source>
        <strain evidence="21">CCFEE 5312</strain>
    </source>
</reference>
<name>A0AAJ0G4H0_9PEZI</name>
<feature type="active site" evidence="16">
    <location>
        <position position="143"/>
    </location>
</feature>
<proteinExistence type="inferred from homology"/>
<dbReference type="InterPro" id="IPR036430">
    <property type="entry name" value="RNase_T2-like_sf"/>
</dbReference>
<dbReference type="SUPFAM" id="SSF55895">
    <property type="entry name" value="Ribonuclease Rh-like"/>
    <property type="match status" value="1"/>
</dbReference>
<dbReference type="PANTHER" id="PTHR11240:SF79">
    <property type="entry name" value="RIBONUCLEASE T2"/>
    <property type="match status" value="1"/>
</dbReference>
<evidence type="ECO:0000256" key="8">
    <source>
        <dbReference type="ARBA" id="ARBA00022729"/>
    </source>
</evidence>
<evidence type="ECO:0000256" key="14">
    <source>
        <dbReference type="ARBA" id="ARBA00025494"/>
    </source>
</evidence>
<evidence type="ECO:0000256" key="1">
    <source>
        <dbReference type="ARBA" id="ARBA00004410"/>
    </source>
</evidence>
<dbReference type="PROSITE" id="PS00531">
    <property type="entry name" value="RNASE_T2_2"/>
    <property type="match status" value="1"/>
</dbReference>
<sequence length="497" mass="53056">MPSIRSVSTFAVAAAQAVLGLQSPVARDTSLVGQSATCNNKQLSCHNKTVVENLCCFNSPGGSILQTQFWDFNPATGPDDSWTIHGLWPDNCDGTYEQYCDESRQYTNISDILKADGYTDLLSYMNTYWASNTGTAESFWEHEWGKHGTCMSTFDTKCYSDYQPTDEVPDYFQKTVDLFKSLPSYDLLKAAGIVPSTTKTYSLASIQKALKAGHGKKVYVGCTDNNELDELWYFFNVRGSIQTGQFVAAPPLTDSSCPKTGIKYLPKGSTSPSPTATTTTTAPTSTSTGGPFEGKGYLNVITSGSKKGCIISGGTWYTTGTCAGFTTTTTDDGFTLTSSKGLCAVQDGKLTCAAGVTEGSTFSADGSDLSFNGTSSFHADAVPTGSVQAPVSPALIPKPPDWGPHISISGFYILDSPNYTPAPELQTFLNAGPPPVYIGFGSIVLDDPDAMTELMFEAVKKTGRRVLLSKGWGGMGAEGLRNRVPDGVFMLGNVPHD</sequence>
<keyword evidence="13 21" id="KW-0456">Lyase</keyword>
<comment type="subcellular location">
    <subcellularLocation>
        <location evidence="2">Cytoplasm</location>
    </subcellularLocation>
    <subcellularLocation>
        <location evidence="1">Vacuole lumen</location>
    </subcellularLocation>
</comment>
<feature type="signal peptide" evidence="19">
    <location>
        <begin position="1"/>
        <end position="20"/>
    </location>
</feature>
<dbReference type="Pfam" id="PF00445">
    <property type="entry name" value="Ribonuclease_T2"/>
    <property type="match status" value="1"/>
</dbReference>
<dbReference type="GO" id="GO:0005775">
    <property type="term" value="C:vacuolar lumen"/>
    <property type="evidence" value="ECO:0007669"/>
    <property type="project" value="UniProtKB-SubCell"/>
</dbReference>
<evidence type="ECO:0000256" key="10">
    <source>
        <dbReference type="ARBA" id="ARBA00022801"/>
    </source>
</evidence>
<evidence type="ECO:0000256" key="3">
    <source>
        <dbReference type="ARBA" id="ARBA00007469"/>
    </source>
</evidence>
<dbReference type="InterPro" id="IPR057328">
    <property type="entry name" value="RNaseT2L_C"/>
</dbReference>
<dbReference type="Gene3D" id="3.90.730.10">
    <property type="entry name" value="Ribonuclease T2-like"/>
    <property type="match status" value="1"/>
</dbReference>
<dbReference type="InterPro" id="IPR001568">
    <property type="entry name" value="RNase_T2-like"/>
</dbReference>
<feature type="chain" id="PRO_5042573852" description="Ribonuclease T2-like" evidence="19">
    <location>
        <begin position="21"/>
        <end position="497"/>
    </location>
</feature>
<keyword evidence="9" id="KW-0255">Endonuclease</keyword>
<comment type="similarity">
    <text evidence="3 17">Belongs to the RNase T2 family.</text>
</comment>
<dbReference type="Gene3D" id="3.40.50.2000">
    <property type="entry name" value="Glycogen Phosphorylase B"/>
    <property type="match status" value="1"/>
</dbReference>
<feature type="domain" description="RNase T2-like C-terminal" evidence="20">
    <location>
        <begin position="291"/>
        <end position="392"/>
    </location>
</feature>
<evidence type="ECO:0000256" key="5">
    <source>
        <dbReference type="ARBA" id="ARBA00022490"/>
    </source>
</evidence>
<organism evidence="21 22">
    <name type="scientific">Extremus antarcticus</name>
    <dbReference type="NCBI Taxonomy" id="702011"/>
    <lineage>
        <taxon>Eukaryota</taxon>
        <taxon>Fungi</taxon>
        <taxon>Dikarya</taxon>
        <taxon>Ascomycota</taxon>
        <taxon>Pezizomycotina</taxon>
        <taxon>Dothideomycetes</taxon>
        <taxon>Dothideomycetidae</taxon>
        <taxon>Mycosphaerellales</taxon>
        <taxon>Extremaceae</taxon>
        <taxon>Extremus</taxon>
    </lineage>
</organism>
<evidence type="ECO:0000256" key="9">
    <source>
        <dbReference type="ARBA" id="ARBA00022759"/>
    </source>
</evidence>
<dbReference type="EMBL" id="JAWDJX010000109">
    <property type="protein sequence ID" value="KAK3046189.1"/>
    <property type="molecule type" value="Genomic_DNA"/>
</dbReference>
<evidence type="ECO:0000256" key="12">
    <source>
        <dbReference type="ARBA" id="ARBA00023180"/>
    </source>
</evidence>
<dbReference type="SUPFAM" id="SSF53756">
    <property type="entry name" value="UDP-Glycosyltransferase/glycogen phosphorylase"/>
    <property type="match status" value="1"/>
</dbReference>
<keyword evidence="22" id="KW-1185">Reference proteome</keyword>
<feature type="active site" evidence="16">
    <location>
        <position position="85"/>
    </location>
</feature>
<comment type="function">
    <text evidence="14">Rnase which modulates cell survival under stress conditions. Released from the vacuole to the cytoplasm during stress to promote tRNA and rRNA cleavage and to activate separately a downstream pathway that promotes cell death. Involved in cell size, vacuolar morphology and growth at high temperatures and high salt concentration.</text>
</comment>
<dbReference type="PROSITE" id="PS00530">
    <property type="entry name" value="RNASE_T2_1"/>
    <property type="match status" value="1"/>
</dbReference>